<dbReference type="InterPro" id="IPR038186">
    <property type="entry name" value="CHAD_dom_sf"/>
</dbReference>
<dbReference type="Gene3D" id="1.40.20.10">
    <property type="entry name" value="CHAD domain"/>
    <property type="match status" value="1"/>
</dbReference>
<evidence type="ECO:0000313" key="2">
    <source>
        <dbReference type="EMBL" id="QQP87881.1"/>
    </source>
</evidence>
<dbReference type="PANTHER" id="PTHR39339">
    <property type="entry name" value="SLR1444 PROTEIN"/>
    <property type="match status" value="1"/>
</dbReference>
<dbReference type="PANTHER" id="PTHR39339:SF1">
    <property type="entry name" value="CHAD DOMAIN-CONTAINING PROTEIN"/>
    <property type="match status" value="1"/>
</dbReference>
<dbReference type="PROSITE" id="PS51708">
    <property type="entry name" value="CHAD"/>
    <property type="match status" value="1"/>
</dbReference>
<feature type="domain" description="CHAD" evidence="1">
    <location>
        <begin position="8"/>
        <end position="287"/>
    </location>
</feature>
<dbReference type="EMBL" id="CP067420">
    <property type="protein sequence ID" value="QQP87881.1"/>
    <property type="molecule type" value="Genomic_DNA"/>
</dbReference>
<keyword evidence="3" id="KW-1185">Reference proteome</keyword>
<dbReference type="SMART" id="SM00880">
    <property type="entry name" value="CHAD"/>
    <property type="match status" value="1"/>
</dbReference>
<proteinExistence type="predicted"/>
<name>A0ABX7B142_9PROT</name>
<protein>
    <submittedName>
        <fullName evidence="2">CHAD domain-containing protein</fullName>
    </submittedName>
</protein>
<dbReference type="Pfam" id="PF05235">
    <property type="entry name" value="CHAD"/>
    <property type="match status" value="1"/>
</dbReference>
<evidence type="ECO:0000313" key="3">
    <source>
        <dbReference type="Proteomes" id="UP000595197"/>
    </source>
</evidence>
<dbReference type="RefSeq" id="WP_201071980.1">
    <property type="nucleotide sequence ID" value="NZ_CP067420.1"/>
</dbReference>
<reference evidence="2" key="1">
    <citation type="submission" date="2021-02" db="EMBL/GenBank/DDBJ databases">
        <title>Skermanella TT6 skin isolate.</title>
        <authorList>
            <person name="Lee K."/>
            <person name="Ganzorig M."/>
        </authorList>
    </citation>
    <scope>NUCLEOTIDE SEQUENCE</scope>
    <source>
        <strain evidence="2">TT6</strain>
    </source>
</reference>
<sequence>MAYCFTPEETVPQGVRRIALEQIDKAEAALTGGAQSGGRERHKAVHDARKGCKKIRALLRLARGGLGNAYVRENGFFRDAQRRLSAVRDASVMVETLDKLVGRQGSDGAGGFVQVRGVLVERCERASAEHLEQERTTEEVAGMLREVRGRVETWTLRSPGFKVLRPGLHKVYRDGARRLEALGDAPTAHDFHDWRKQAKYLSYHLRLLTPVWPGTVRALAGEFGELGSLLGDEHDLAVLCCMLEAEEQAFGGPVLVRPLAGMIDRRRSELQAASRMLGARLYLDKPKTFMTRMEAWWDLWKSEPVSRAA</sequence>
<gene>
    <name evidence="2" type="ORF">IGS68_17580</name>
</gene>
<evidence type="ECO:0000259" key="1">
    <source>
        <dbReference type="PROSITE" id="PS51708"/>
    </source>
</evidence>
<dbReference type="InterPro" id="IPR007899">
    <property type="entry name" value="CHAD_dom"/>
</dbReference>
<accession>A0ABX7B142</accession>
<dbReference type="Proteomes" id="UP000595197">
    <property type="component" value="Chromosome"/>
</dbReference>
<organism evidence="2 3">
    <name type="scientific">Skermanella cutis</name>
    <dbReference type="NCBI Taxonomy" id="2775420"/>
    <lineage>
        <taxon>Bacteria</taxon>
        <taxon>Pseudomonadati</taxon>
        <taxon>Pseudomonadota</taxon>
        <taxon>Alphaproteobacteria</taxon>
        <taxon>Rhodospirillales</taxon>
        <taxon>Azospirillaceae</taxon>
        <taxon>Skermanella</taxon>
    </lineage>
</organism>